<dbReference type="SUPFAM" id="SSF88697">
    <property type="entry name" value="PUA domain-like"/>
    <property type="match status" value="1"/>
</dbReference>
<feature type="compositionally biased region" description="Low complexity" evidence="1">
    <location>
        <begin position="413"/>
        <end position="425"/>
    </location>
</feature>
<feature type="domain" description="Lon N-terminal" evidence="3">
    <location>
        <begin position="79"/>
        <end position="224"/>
    </location>
</feature>
<accession>A0A7S1UKG0</accession>
<feature type="chain" id="PRO_5031275910" description="Lon N-terminal domain-containing protein" evidence="2">
    <location>
        <begin position="23"/>
        <end position="450"/>
    </location>
</feature>
<sequence length="450" mass="49714">MRLFRASLATVAVCLFPLLSQSLVAPRRAARGVARRMQLRASTDINNIDDAKAQIRWLPPLNPSVKEASSSGIPNTTVMPVFPLGSIAYCPESEQVLNIFEPRYRKMYNDILMNGSRRFCVTMVSNEQAGQFAEVGVVFYLKDLREVSEQTGDAVKYICTHDVVERVKIHTILNPRAGVDRSTYMKAEVSILTDDDKDAELDAAQAALMEKVEKVVGLQDELGEDVRFEVGVAERFDGGRNGDKSLWSLIELWKAYLGTRMQSKSNQMQREVEEILVTYLQKRADNPKGKAMRSGSFSLADLPLSVRKNVQGMQERLRGEVMPMLDEQTIWVQLILQAATHEERLAIFEKLVDNETQRIQTRLSLKKMFGSVDAPSIGGEPKDEPGFDGPGPVMGMGQPGVLDEPPVADEPEAPVAPEASAAPVAEENEAADEPGLDEQGLDEPEPKSGP</sequence>
<keyword evidence="2" id="KW-0732">Signal</keyword>
<dbReference type="InterPro" id="IPR003111">
    <property type="entry name" value="Lon_prtase_N"/>
</dbReference>
<proteinExistence type="predicted"/>
<name>A0A7S1UKG0_9STRA</name>
<dbReference type="InterPro" id="IPR015947">
    <property type="entry name" value="PUA-like_sf"/>
</dbReference>
<evidence type="ECO:0000256" key="1">
    <source>
        <dbReference type="SAM" id="MobiDB-lite"/>
    </source>
</evidence>
<feature type="compositionally biased region" description="Acidic residues" evidence="1">
    <location>
        <begin position="426"/>
        <end position="443"/>
    </location>
</feature>
<dbReference type="AlphaFoldDB" id="A0A7S1UKG0"/>
<feature type="compositionally biased region" description="Gly residues" evidence="1">
    <location>
        <begin position="388"/>
        <end position="398"/>
    </location>
</feature>
<dbReference type="PANTHER" id="PTHR46732">
    <property type="entry name" value="ATP-DEPENDENT PROTEASE LA (LON) DOMAIN PROTEIN"/>
    <property type="match status" value="1"/>
</dbReference>
<feature type="signal peptide" evidence="2">
    <location>
        <begin position="1"/>
        <end position="22"/>
    </location>
</feature>
<organism evidence="4">
    <name type="scientific">Phaeomonas parva</name>
    <dbReference type="NCBI Taxonomy" id="124430"/>
    <lineage>
        <taxon>Eukaryota</taxon>
        <taxon>Sar</taxon>
        <taxon>Stramenopiles</taxon>
        <taxon>Ochrophyta</taxon>
        <taxon>Pinguiophyceae</taxon>
        <taxon>Pinguiochrysidales</taxon>
        <taxon>Pinguiochrysidaceae</taxon>
        <taxon>Phaeomonas</taxon>
    </lineage>
</organism>
<dbReference type="Gene3D" id="2.30.130.40">
    <property type="entry name" value="LON domain-like"/>
    <property type="match status" value="1"/>
</dbReference>
<protein>
    <recommendedName>
        <fullName evidence="3">Lon N-terminal domain-containing protein</fullName>
    </recommendedName>
</protein>
<evidence type="ECO:0000256" key="2">
    <source>
        <dbReference type="SAM" id="SignalP"/>
    </source>
</evidence>
<evidence type="ECO:0000259" key="3">
    <source>
        <dbReference type="Pfam" id="PF02190"/>
    </source>
</evidence>
<dbReference type="InterPro" id="IPR046336">
    <property type="entry name" value="Lon_prtase_N_sf"/>
</dbReference>
<dbReference type="PANTHER" id="PTHR46732:SF8">
    <property type="entry name" value="ATP-DEPENDENT PROTEASE LA (LON) DOMAIN PROTEIN"/>
    <property type="match status" value="1"/>
</dbReference>
<evidence type="ECO:0000313" key="4">
    <source>
        <dbReference type="EMBL" id="CAD9268577.1"/>
    </source>
</evidence>
<dbReference type="Pfam" id="PF02190">
    <property type="entry name" value="LON_substr_bdg"/>
    <property type="match status" value="1"/>
</dbReference>
<gene>
    <name evidence="4" type="ORF">PPAR1163_LOCUS27011</name>
</gene>
<reference evidence="4" key="1">
    <citation type="submission" date="2021-01" db="EMBL/GenBank/DDBJ databases">
        <authorList>
            <person name="Corre E."/>
            <person name="Pelletier E."/>
            <person name="Niang G."/>
            <person name="Scheremetjew M."/>
            <person name="Finn R."/>
            <person name="Kale V."/>
            <person name="Holt S."/>
            <person name="Cochrane G."/>
            <person name="Meng A."/>
            <person name="Brown T."/>
            <person name="Cohen L."/>
        </authorList>
    </citation>
    <scope>NUCLEOTIDE SEQUENCE</scope>
    <source>
        <strain evidence="4">CCMP2877</strain>
    </source>
</reference>
<dbReference type="EMBL" id="HBGJ01042972">
    <property type="protein sequence ID" value="CAD9268577.1"/>
    <property type="molecule type" value="Transcribed_RNA"/>
</dbReference>
<feature type="region of interest" description="Disordered" evidence="1">
    <location>
        <begin position="374"/>
        <end position="450"/>
    </location>
</feature>